<proteinExistence type="predicted"/>
<name>A0ABW3IS92_9RHOB</name>
<sequence length="269" mass="30338">MLRINAHYLYELGHRIHGVTEINIFPGPNEHLHTCSEALGYLYPAHFALRDFMTASVFQIRTLFNPARAFQDDLQIAIEHCRRDGAGSDLPTTDLIFKLQESHREFEAVLKAELSNANIFLALPKAAFDTYALTEAGHRAFSPDISTKIPEVIPDLDFAMKCIAFDLPTAAAFHLHRALEIIIGNYWDHVSDGKDRPKNQTLGSYIHHLEQRIDKNEALIASLRDIKNLHRNPTIHADQTLESTEEAIDLQGGIRAATTIMLREIPNKA</sequence>
<gene>
    <name evidence="1" type="ORF">ACFQ2S_15445</name>
</gene>
<protein>
    <recommendedName>
        <fullName evidence="3">HEPN AbiU2-like domain-containing protein</fullName>
    </recommendedName>
</protein>
<dbReference type="RefSeq" id="WP_386075785.1">
    <property type="nucleotide sequence ID" value="NZ_JBHTJT010000032.1"/>
</dbReference>
<accession>A0ABW3IS92</accession>
<reference evidence="2" key="1">
    <citation type="journal article" date="2019" name="Int. J. Syst. Evol. Microbiol.">
        <title>The Global Catalogue of Microorganisms (GCM) 10K type strain sequencing project: providing services to taxonomists for standard genome sequencing and annotation.</title>
        <authorList>
            <consortium name="The Broad Institute Genomics Platform"/>
            <consortium name="The Broad Institute Genome Sequencing Center for Infectious Disease"/>
            <person name="Wu L."/>
            <person name="Ma J."/>
        </authorList>
    </citation>
    <scope>NUCLEOTIDE SEQUENCE [LARGE SCALE GENOMIC DNA]</scope>
    <source>
        <strain evidence="2">CCUG 60524</strain>
    </source>
</reference>
<comment type="caution">
    <text evidence="1">The sequence shown here is derived from an EMBL/GenBank/DDBJ whole genome shotgun (WGS) entry which is preliminary data.</text>
</comment>
<evidence type="ECO:0000313" key="2">
    <source>
        <dbReference type="Proteomes" id="UP001597108"/>
    </source>
</evidence>
<dbReference type="EMBL" id="JBHTJT010000032">
    <property type="protein sequence ID" value="MFD0981038.1"/>
    <property type="molecule type" value="Genomic_DNA"/>
</dbReference>
<dbReference type="Proteomes" id="UP001597108">
    <property type="component" value="Unassembled WGS sequence"/>
</dbReference>
<organism evidence="1 2">
    <name type="scientific">Tropicimonas aquimaris</name>
    <dbReference type="NCBI Taxonomy" id="914152"/>
    <lineage>
        <taxon>Bacteria</taxon>
        <taxon>Pseudomonadati</taxon>
        <taxon>Pseudomonadota</taxon>
        <taxon>Alphaproteobacteria</taxon>
        <taxon>Rhodobacterales</taxon>
        <taxon>Roseobacteraceae</taxon>
        <taxon>Tropicimonas</taxon>
    </lineage>
</organism>
<keyword evidence="2" id="KW-1185">Reference proteome</keyword>
<evidence type="ECO:0008006" key="3">
    <source>
        <dbReference type="Google" id="ProtNLM"/>
    </source>
</evidence>
<evidence type="ECO:0000313" key="1">
    <source>
        <dbReference type="EMBL" id="MFD0981038.1"/>
    </source>
</evidence>